<name>A0A4Q7YT25_9BACT</name>
<comment type="caution">
    <text evidence="1">The sequence shown here is derived from an EMBL/GenBank/DDBJ whole genome shotgun (WGS) entry which is preliminary data.</text>
</comment>
<dbReference type="SUPFAM" id="SSF56529">
    <property type="entry name" value="FAH"/>
    <property type="match status" value="1"/>
</dbReference>
<dbReference type="AlphaFoldDB" id="A0A4Q7YT25"/>
<evidence type="ECO:0000313" key="2">
    <source>
        <dbReference type="Proteomes" id="UP000292958"/>
    </source>
</evidence>
<dbReference type="InterPro" id="IPR009645">
    <property type="entry name" value="GguC"/>
</dbReference>
<protein>
    <recommendedName>
        <fullName evidence="3">GguC protein</fullName>
    </recommendedName>
</protein>
<reference evidence="1 2" key="1">
    <citation type="submission" date="2019-02" db="EMBL/GenBank/DDBJ databases">
        <title>Genomic Encyclopedia of Archaeal and Bacterial Type Strains, Phase II (KMG-II): from individual species to whole genera.</title>
        <authorList>
            <person name="Goeker M."/>
        </authorList>
    </citation>
    <scope>NUCLEOTIDE SEQUENCE [LARGE SCALE GENOMIC DNA]</scope>
    <source>
        <strain evidence="1 2">DSM 18101</strain>
    </source>
</reference>
<keyword evidence="2" id="KW-1185">Reference proteome</keyword>
<dbReference type="RefSeq" id="WP_130418757.1">
    <property type="nucleotide sequence ID" value="NZ_SHKW01000001.1"/>
</dbReference>
<accession>A0A4Q7YT25</accession>
<dbReference type="Proteomes" id="UP000292958">
    <property type="component" value="Unassembled WGS sequence"/>
</dbReference>
<evidence type="ECO:0000313" key="1">
    <source>
        <dbReference type="EMBL" id="RZU40728.1"/>
    </source>
</evidence>
<proteinExistence type="predicted"/>
<dbReference type="GO" id="GO:0003824">
    <property type="term" value="F:catalytic activity"/>
    <property type="evidence" value="ECO:0007669"/>
    <property type="project" value="InterPro"/>
</dbReference>
<sequence>MRPIQRLVQLANGSLRAVALVDEPHLVLLTQVTSVFQLTRRALDQKTALTSLATSLAIGDRIRYNDVYQQNSAWQLLAPIDTPGAPQSTLVSGTGLTHLGSARERQAMHAETQKKEAETAQKKDVEMTDSMRMFEWGRERGRPAAGEIGIAPEWFYKGDGSVIRAPFAPLTIPGHAEDGGEEAEVAALYLIDDSGAPHRIGMCHGNEFSDHVFERRNYLNLAGSKLRVCSLGPELVVDPAFADVPGKVRILRNNALIWEKNIRTGEDNMCHSLANLEHHHFKFAGHRQPGMLHVHFLGADALSFGDNIRLKAGDVTEVSFEGFGRPLINTIAVDETITSAVRVQPMA</sequence>
<gene>
    <name evidence="1" type="ORF">BDD14_2202</name>
</gene>
<dbReference type="InterPro" id="IPR036663">
    <property type="entry name" value="Fumarylacetoacetase_C_sf"/>
</dbReference>
<dbReference type="EMBL" id="SHKW01000001">
    <property type="protein sequence ID" value="RZU40728.1"/>
    <property type="molecule type" value="Genomic_DNA"/>
</dbReference>
<dbReference type="NCBIfam" id="NF040903">
    <property type="entry name" value="GguC"/>
    <property type="match status" value="1"/>
</dbReference>
<evidence type="ECO:0008006" key="3">
    <source>
        <dbReference type="Google" id="ProtNLM"/>
    </source>
</evidence>
<dbReference type="Gene3D" id="3.90.850.10">
    <property type="entry name" value="Fumarylacetoacetase-like, C-terminal domain"/>
    <property type="match status" value="1"/>
</dbReference>
<dbReference type="OrthoDB" id="108649at2"/>
<organism evidence="1 2">
    <name type="scientific">Edaphobacter modestus</name>
    <dbReference type="NCBI Taxonomy" id="388466"/>
    <lineage>
        <taxon>Bacteria</taxon>
        <taxon>Pseudomonadati</taxon>
        <taxon>Acidobacteriota</taxon>
        <taxon>Terriglobia</taxon>
        <taxon>Terriglobales</taxon>
        <taxon>Acidobacteriaceae</taxon>
        <taxon>Edaphobacter</taxon>
    </lineage>
</organism>